<reference evidence="2 3" key="1">
    <citation type="submission" date="2019-05" db="EMBL/GenBank/DDBJ databases">
        <title>The compact genome of Giardia muris reveals important steps in the evolution of intestinal protozoan parasites.</title>
        <authorList>
            <person name="Xu F."/>
            <person name="Jimenez-Gonzalez A."/>
            <person name="Einarsson E."/>
            <person name="Astvaldsson A."/>
            <person name="Peirasmaki D."/>
            <person name="Eckmann L."/>
            <person name="Andersson J.O."/>
            <person name="Svard S.G."/>
            <person name="Jerlstrom-Hultqvist J."/>
        </authorList>
    </citation>
    <scope>NUCLEOTIDE SEQUENCE [LARGE SCALE GENOMIC DNA]</scope>
    <source>
        <strain evidence="2 3">Roberts-Thomson</strain>
    </source>
</reference>
<dbReference type="Proteomes" id="UP000315496">
    <property type="component" value="Chromosome 1"/>
</dbReference>
<sequence>MQTTTTKLFQEILEEVAPLPISSSSGRKDISSSLFTFRTKPTPKQEQTRIYSFACSLQTSTHLDELPEKLSSGLSEGQLAAIQAHLRFYEALRREQVRDYTVDDAPYPLLKEEGEEEEKMLIQKTSLDGLSGPLVRDLAPEELEAVGPWFLALKQYLACERVLATGTPYFWPLPFNHSNLGCIKLYLSNVRQKNAIGKVLGPNGSTQREIEAMTNTTVRVRGQLSECDRAVTGRADHCYTPGDADTQHIRVENGTVLDKLLAVRLLLGILTPFASRSDALKATQLAGYAEALGLHVHSTVNENTAPWKGLFEIALKAFENERERTISTETYREALRFRQECLLVAKAQLGLTKSSRTAHDSDPSEEELQAPGA</sequence>
<protein>
    <recommendedName>
        <fullName evidence="4">K Homology domain-containing protein</fullName>
    </recommendedName>
</protein>
<dbReference type="OrthoDB" id="6777263at2759"/>
<evidence type="ECO:0000313" key="3">
    <source>
        <dbReference type="Proteomes" id="UP000315496"/>
    </source>
</evidence>
<organism evidence="2 3">
    <name type="scientific">Giardia muris</name>
    <dbReference type="NCBI Taxonomy" id="5742"/>
    <lineage>
        <taxon>Eukaryota</taxon>
        <taxon>Metamonada</taxon>
        <taxon>Diplomonadida</taxon>
        <taxon>Hexamitidae</taxon>
        <taxon>Giardiinae</taxon>
        <taxon>Giardia</taxon>
    </lineage>
</organism>
<keyword evidence="3" id="KW-1185">Reference proteome</keyword>
<feature type="region of interest" description="Disordered" evidence="1">
    <location>
        <begin position="353"/>
        <end position="373"/>
    </location>
</feature>
<evidence type="ECO:0000256" key="1">
    <source>
        <dbReference type="SAM" id="MobiDB-lite"/>
    </source>
</evidence>
<dbReference type="Gene3D" id="3.30.1370.10">
    <property type="entry name" value="K Homology domain, type 1"/>
    <property type="match status" value="1"/>
</dbReference>
<dbReference type="InterPro" id="IPR036612">
    <property type="entry name" value="KH_dom_type_1_sf"/>
</dbReference>
<accession>A0A4Z1STU4</accession>
<feature type="compositionally biased region" description="Acidic residues" evidence="1">
    <location>
        <begin position="363"/>
        <end position="373"/>
    </location>
</feature>
<dbReference type="EMBL" id="VDLU01000001">
    <property type="protein sequence ID" value="TNJ29342.1"/>
    <property type="molecule type" value="Genomic_DNA"/>
</dbReference>
<name>A0A4Z1STU4_GIAMU</name>
<dbReference type="AlphaFoldDB" id="A0A4Z1STU4"/>
<proteinExistence type="predicted"/>
<dbReference type="GO" id="GO:0003723">
    <property type="term" value="F:RNA binding"/>
    <property type="evidence" value="ECO:0007669"/>
    <property type="project" value="InterPro"/>
</dbReference>
<evidence type="ECO:0000313" key="2">
    <source>
        <dbReference type="EMBL" id="TNJ29342.1"/>
    </source>
</evidence>
<dbReference type="VEuPathDB" id="GiardiaDB:GMRT_10971"/>
<gene>
    <name evidence="2" type="ORF">GMRT_10971</name>
</gene>
<dbReference type="SUPFAM" id="SSF54791">
    <property type="entry name" value="Eukaryotic type KH-domain (KH-domain type I)"/>
    <property type="match status" value="1"/>
</dbReference>
<evidence type="ECO:0008006" key="4">
    <source>
        <dbReference type="Google" id="ProtNLM"/>
    </source>
</evidence>
<comment type="caution">
    <text evidence="2">The sequence shown here is derived from an EMBL/GenBank/DDBJ whole genome shotgun (WGS) entry which is preliminary data.</text>
</comment>